<protein>
    <submittedName>
        <fullName evidence="1">Uncharacterized protein</fullName>
    </submittedName>
</protein>
<proteinExistence type="predicted"/>
<reference evidence="1 2" key="1">
    <citation type="submission" date="2024-01" db="EMBL/GenBank/DDBJ databases">
        <title>The genomes of 5 underutilized Papilionoideae crops provide insights into root nodulation and disease resistanc.</title>
        <authorList>
            <person name="Jiang F."/>
        </authorList>
    </citation>
    <scope>NUCLEOTIDE SEQUENCE [LARGE SCALE GENOMIC DNA]</scope>
    <source>
        <strain evidence="1">LVBAO_FW01</strain>
        <tissue evidence="1">Leaves</tissue>
    </source>
</reference>
<evidence type="ECO:0000313" key="2">
    <source>
        <dbReference type="Proteomes" id="UP001367508"/>
    </source>
</evidence>
<comment type="caution">
    <text evidence="1">The sequence shown here is derived from an EMBL/GenBank/DDBJ whole genome shotgun (WGS) entry which is preliminary data.</text>
</comment>
<name>A0AAN9KWF2_CANGL</name>
<keyword evidence="2" id="KW-1185">Reference proteome</keyword>
<dbReference type="Proteomes" id="UP001367508">
    <property type="component" value="Unassembled WGS sequence"/>
</dbReference>
<gene>
    <name evidence="1" type="ORF">VNO77_27781</name>
</gene>
<dbReference type="EMBL" id="JAYMYQ010000006">
    <property type="protein sequence ID" value="KAK7324251.1"/>
    <property type="molecule type" value="Genomic_DNA"/>
</dbReference>
<accession>A0AAN9KWF2</accession>
<dbReference type="AlphaFoldDB" id="A0AAN9KWF2"/>
<sequence>MMTTISMDTDLFGIGKSFTKTLRHPLLLRHVEDENIPSNVRTFVDPHVLTRDRCTQNRTLSLSRNHPTIQFQTLSLQLHCPSLLLNPPLPFSLYPHFLSPRVSSAIDSPSNIKSWNNKERIARR</sequence>
<evidence type="ECO:0000313" key="1">
    <source>
        <dbReference type="EMBL" id="KAK7324251.1"/>
    </source>
</evidence>
<organism evidence="1 2">
    <name type="scientific">Canavalia gladiata</name>
    <name type="common">Sword bean</name>
    <name type="synonym">Dolichos gladiatus</name>
    <dbReference type="NCBI Taxonomy" id="3824"/>
    <lineage>
        <taxon>Eukaryota</taxon>
        <taxon>Viridiplantae</taxon>
        <taxon>Streptophyta</taxon>
        <taxon>Embryophyta</taxon>
        <taxon>Tracheophyta</taxon>
        <taxon>Spermatophyta</taxon>
        <taxon>Magnoliopsida</taxon>
        <taxon>eudicotyledons</taxon>
        <taxon>Gunneridae</taxon>
        <taxon>Pentapetalae</taxon>
        <taxon>rosids</taxon>
        <taxon>fabids</taxon>
        <taxon>Fabales</taxon>
        <taxon>Fabaceae</taxon>
        <taxon>Papilionoideae</taxon>
        <taxon>50 kb inversion clade</taxon>
        <taxon>NPAAA clade</taxon>
        <taxon>indigoferoid/millettioid clade</taxon>
        <taxon>Phaseoleae</taxon>
        <taxon>Canavalia</taxon>
    </lineage>
</organism>